<evidence type="ECO:0000256" key="1">
    <source>
        <dbReference type="ARBA" id="ARBA00009080"/>
    </source>
</evidence>
<dbReference type="InterPro" id="IPR015815">
    <property type="entry name" value="HIBADH-related"/>
</dbReference>
<feature type="active site" evidence="4">
    <location>
        <position position="173"/>
    </location>
</feature>
<feature type="domain" description="6-phosphogluconate dehydrogenase NADP-binding" evidence="5">
    <location>
        <begin position="5"/>
        <end position="161"/>
    </location>
</feature>
<evidence type="ECO:0000259" key="5">
    <source>
        <dbReference type="Pfam" id="PF03446"/>
    </source>
</evidence>
<dbReference type="GO" id="GO:0016491">
    <property type="term" value="F:oxidoreductase activity"/>
    <property type="evidence" value="ECO:0007669"/>
    <property type="project" value="UniProtKB-KW"/>
</dbReference>
<keyword evidence="2" id="KW-0560">Oxidoreductase</keyword>
<protein>
    <submittedName>
        <fullName evidence="7">3-hydroxyisobutyrate dehydrogenase</fullName>
    </submittedName>
</protein>
<dbReference type="Gene3D" id="3.40.50.720">
    <property type="entry name" value="NAD(P)-binding Rossmann-like Domain"/>
    <property type="match status" value="1"/>
</dbReference>
<comment type="similarity">
    <text evidence="1">Belongs to the HIBADH-related family.</text>
</comment>
<dbReference type="Gene3D" id="1.10.1040.10">
    <property type="entry name" value="N-(1-d-carboxylethyl)-l-norvaline Dehydrogenase, domain 2"/>
    <property type="match status" value="1"/>
</dbReference>
<dbReference type="PANTHER" id="PTHR43060">
    <property type="entry name" value="3-HYDROXYISOBUTYRATE DEHYDROGENASE-LIKE 1, MITOCHONDRIAL-RELATED"/>
    <property type="match status" value="1"/>
</dbReference>
<evidence type="ECO:0000313" key="7">
    <source>
        <dbReference type="EMBL" id="SES35923.1"/>
    </source>
</evidence>
<dbReference type="Pfam" id="PF14833">
    <property type="entry name" value="NAD_binding_11"/>
    <property type="match status" value="1"/>
</dbReference>
<evidence type="ECO:0000256" key="3">
    <source>
        <dbReference type="ARBA" id="ARBA00023027"/>
    </source>
</evidence>
<dbReference type="InterPro" id="IPR029154">
    <property type="entry name" value="HIBADH-like_NADP-bd"/>
</dbReference>
<dbReference type="InterPro" id="IPR008927">
    <property type="entry name" value="6-PGluconate_DH-like_C_sf"/>
</dbReference>
<dbReference type="RefSeq" id="WP_093075130.1">
    <property type="nucleotide sequence ID" value="NZ_FOGV01000042.1"/>
</dbReference>
<comment type="caution">
    <text evidence="7">The sequence shown here is derived from an EMBL/GenBank/DDBJ whole genome shotgun (WGS) entry which is preliminary data.</text>
</comment>
<organism evidence="7 8">
    <name type="scientific">Salisediminibacterium halotolerans</name>
    <dbReference type="NCBI Taxonomy" id="517425"/>
    <lineage>
        <taxon>Bacteria</taxon>
        <taxon>Bacillati</taxon>
        <taxon>Bacillota</taxon>
        <taxon>Bacilli</taxon>
        <taxon>Bacillales</taxon>
        <taxon>Bacillaceae</taxon>
        <taxon>Salisediminibacterium</taxon>
    </lineage>
</organism>
<name>A0A1H9WRA5_9BACI</name>
<dbReference type="EMBL" id="FOGV01000042">
    <property type="protein sequence ID" value="SES35923.1"/>
    <property type="molecule type" value="Genomic_DNA"/>
</dbReference>
<gene>
    <name evidence="7" type="ORF">SAMN05444126_1427</name>
</gene>
<dbReference type="PANTHER" id="PTHR43060:SF15">
    <property type="entry name" value="3-HYDROXYISOBUTYRATE DEHYDROGENASE-LIKE 1, MITOCHONDRIAL-RELATED"/>
    <property type="match status" value="1"/>
</dbReference>
<dbReference type="GO" id="GO:0051287">
    <property type="term" value="F:NAD binding"/>
    <property type="evidence" value="ECO:0007669"/>
    <property type="project" value="InterPro"/>
</dbReference>
<accession>A0A1H9WRA5</accession>
<dbReference type="OrthoDB" id="9786703at2"/>
<evidence type="ECO:0000313" key="8">
    <source>
        <dbReference type="Proteomes" id="UP000199318"/>
    </source>
</evidence>
<dbReference type="SUPFAM" id="SSF48179">
    <property type="entry name" value="6-phosphogluconate dehydrogenase C-terminal domain-like"/>
    <property type="match status" value="1"/>
</dbReference>
<dbReference type="Proteomes" id="UP000199318">
    <property type="component" value="Unassembled WGS sequence"/>
</dbReference>
<proteinExistence type="inferred from homology"/>
<sequence length="291" mass="30752">MSEMTIGFIGTGVMGKSMAKHIMNNGYSLVVYNRTKEKAEELIDAGAHWASTPKEAAEKSDIIMTIVGFPADVEALYFGSEGIIANAKKGSVLVDMTTSKPALAEKIALQAGEKGVYALDAPVSGGDVGAREAKLAIMAGGEAAAFETVYPVFSAIGETIERLGPAGAGQHTKMANQIAIASTMMGTAEALAYTKRAGLSQDEVLSVIETGAAGSFSLSQLGRRMINGDYAPGFYIKHFIKDMAIAIESAEELGMDTPGLNQAKKLYDQLAERGFENSGTQAIYTYYTDET</sequence>
<dbReference type="STRING" id="1464123.SAMN05444126_1427"/>
<feature type="domain" description="3-hydroxyisobutyrate dehydrogenase-like NAD-binding" evidence="6">
    <location>
        <begin position="167"/>
        <end position="286"/>
    </location>
</feature>
<evidence type="ECO:0000259" key="6">
    <source>
        <dbReference type="Pfam" id="PF14833"/>
    </source>
</evidence>
<dbReference type="Pfam" id="PF03446">
    <property type="entry name" value="NAD_binding_2"/>
    <property type="match status" value="1"/>
</dbReference>
<dbReference type="PIRSF" id="PIRSF000103">
    <property type="entry name" value="HIBADH"/>
    <property type="match status" value="1"/>
</dbReference>
<dbReference type="InterPro" id="IPR006115">
    <property type="entry name" value="6PGDH_NADP-bd"/>
</dbReference>
<dbReference type="InterPro" id="IPR036291">
    <property type="entry name" value="NAD(P)-bd_dom_sf"/>
</dbReference>
<dbReference type="GO" id="GO:0050661">
    <property type="term" value="F:NADP binding"/>
    <property type="evidence" value="ECO:0007669"/>
    <property type="project" value="InterPro"/>
</dbReference>
<dbReference type="InterPro" id="IPR013328">
    <property type="entry name" value="6PGD_dom2"/>
</dbReference>
<keyword evidence="3" id="KW-0520">NAD</keyword>
<keyword evidence="8" id="KW-1185">Reference proteome</keyword>
<reference evidence="8" key="1">
    <citation type="submission" date="2016-10" db="EMBL/GenBank/DDBJ databases">
        <authorList>
            <person name="de Groot N.N."/>
        </authorList>
    </citation>
    <scope>NUCLEOTIDE SEQUENCE [LARGE SCALE GENOMIC DNA]</scope>
    <source>
        <strain evidence="8">10nlg</strain>
    </source>
</reference>
<dbReference type="SUPFAM" id="SSF51735">
    <property type="entry name" value="NAD(P)-binding Rossmann-fold domains"/>
    <property type="match status" value="1"/>
</dbReference>
<dbReference type="AlphaFoldDB" id="A0A1H9WRA5"/>
<evidence type="ECO:0000256" key="4">
    <source>
        <dbReference type="PIRSR" id="PIRSR000103-1"/>
    </source>
</evidence>
<evidence type="ECO:0000256" key="2">
    <source>
        <dbReference type="ARBA" id="ARBA00023002"/>
    </source>
</evidence>